<dbReference type="OrthoDB" id="7285223at2"/>
<organism evidence="2 3">
    <name type="scientific">Georhizobium profundi</name>
    <dbReference type="NCBI Taxonomy" id="2341112"/>
    <lineage>
        <taxon>Bacteria</taxon>
        <taxon>Pseudomonadati</taxon>
        <taxon>Pseudomonadota</taxon>
        <taxon>Alphaproteobacteria</taxon>
        <taxon>Hyphomicrobiales</taxon>
        <taxon>Rhizobiaceae</taxon>
        <taxon>Georhizobium</taxon>
    </lineage>
</organism>
<dbReference type="RefSeq" id="WP_126010441.1">
    <property type="nucleotide sequence ID" value="NZ_CP032509.1"/>
</dbReference>
<reference evidence="2 3" key="1">
    <citation type="submission" date="2018-09" db="EMBL/GenBank/DDBJ databases">
        <title>Marinorhizobium profundi gen. nov., sp. nov., isolated from a deep-sea sediment sample from the New Britain Trench and proposal of Marinorhizobiaceae fam. nov. in the order Rhizobiales of the class Alphaproteobacteria.</title>
        <authorList>
            <person name="Cao J."/>
        </authorList>
    </citation>
    <scope>NUCLEOTIDE SEQUENCE [LARGE SCALE GENOMIC DNA]</scope>
    <source>
        <strain evidence="2 3">WS11</strain>
    </source>
</reference>
<sequence>MIAIPEATTSASKTGRLSPFGEEGITSVIMTACIALHLEWKLNHAVAVSFRPDDLKEGQVETQSFKPFAASAKELTMKRMPNPILPMLVAAASLPFAGTVAFAQTVSIDQLGNSAGMNIQGEVSDVFGNRFVLDDGTGRVLVEMGPERGQEYDIRAGERLTVFGEPDGDGFDAFRIVREDGSEIEVRSADGPPPWGNAERRPASDGAPAGQEDVQQIVSMLEAAGLTDVRLDERKGRHYEFETRDADGREVDIDVFFDGQIKKIDVESDRAAPTVDLTTFLPEAIRAAVAERGIVDLREYDVKRNHAEVDGYDAEGREIEMEIAADGRILKVEIDDDQVRAPQPSVDESTLRTAVEAGGYAWGGDVERKPRHFEVSAVNPEGETVMLHVDLNGEIYKEQLRR</sequence>
<dbReference type="AlphaFoldDB" id="A0A3S9B5B9"/>
<evidence type="ECO:0000313" key="2">
    <source>
        <dbReference type="EMBL" id="AZN72124.1"/>
    </source>
</evidence>
<dbReference type="InterPro" id="IPR036700">
    <property type="entry name" value="BOBF_sf"/>
</dbReference>
<protein>
    <recommendedName>
        <fullName evidence="4">PepSY domain-containing protein</fullName>
    </recommendedName>
</protein>
<name>A0A3S9B5B9_9HYPH</name>
<dbReference type="KEGG" id="abaw:D5400_13330"/>
<keyword evidence="3" id="KW-1185">Reference proteome</keyword>
<evidence type="ECO:0008006" key="4">
    <source>
        <dbReference type="Google" id="ProtNLM"/>
    </source>
</evidence>
<feature type="region of interest" description="Disordered" evidence="1">
    <location>
        <begin position="184"/>
        <end position="211"/>
    </location>
</feature>
<proteinExistence type="predicted"/>
<accession>A0A3S9B5B9</accession>
<dbReference type="EMBL" id="CP032509">
    <property type="protein sequence ID" value="AZN72124.1"/>
    <property type="molecule type" value="Genomic_DNA"/>
</dbReference>
<dbReference type="Proteomes" id="UP000268192">
    <property type="component" value="Chromosome"/>
</dbReference>
<gene>
    <name evidence="2" type="ORF">D5400_13330</name>
</gene>
<evidence type="ECO:0000256" key="1">
    <source>
        <dbReference type="SAM" id="MobiDB-lite"/>
    </source>
</evidence>
<evidence type="ECO:0000313" key="3">
    <source>
        <dbReference type="Proteomes" id="UP000268192"/>
    </source>
</evidence>
<dbReference type="SUPFAM" id="SSF101756">
    <property type="entry name" value="Hypothetical protein YgiW"/>
    <property type="match status" value="1"/>
</dbReference>